<feature type="domain" description="7,8-dihydro-6-hydroxymethylpterin-pyrophosphokinase" evidence="1">
    <location>
        <begin position="88"/>
        <end position="99"/>
    </location>
</feature>
<dbReference type="PANTHER" id="PTHR43071">
    <property type="entry name" value="2-AMINO-4-HYDROXY-6-HYDROXYMETHYLDIHYDROPTERIDINE PYROPHOSPHOKINASE"/>
    <property type="match status" value="1"/>
</dbReference>
<organism evidence="2 3">
    <name type="scientific">Nonomuraea guangzhouensis</name>
    <dbReference type="NCBI Taxonomy" id="1291555"/>
    <lineage>
        <taxon>Bacteria</taxon>
        <taxon>Bacillati</taxon>
        <taxon>Actinomycetota</taxon>
        <taxon>Actinomycetes</taxon>
        <taxon>Streptosporangiales</taxon>
        <taxon>Streptosporangiaceae</taxon>
        <taxon>Nonomuraea</taxon>
    </lineage>
</organism>
<sequence length="167" mass="18085">MNVVLSLGSNLGRRFQTLQGAIDTLFDAPGLSFVAASPVYETDPVGGPAGQRPFLNAIVVAETTLQPRALLERAQSVENAFGRERKERWGPRTLDIDLITVGGTISDDPDLTLPHPLAHERAFVLVPWSEVDPAGVLPGQGQVADLLTDLDQSGVRLREDLKLQRPD</sequence>
<protein>
    <submittedName>
        <fullName evidence="2">2-amino-4-hydroxy-6-hydroxymethyldihydropteridine diphosphokinase</fullName>
        <ecNumber evidence="2">2.7.6.3</ecNumber>
    </submittedName>
</protein>
<evidence type="ECO:0000259" key="1">
    <source>
        <dbReference type="PROSITE" id="PS00794"/>
    </source>
</evidence>
<dbReference type="GO" id="GO:0003848">
    <property type="term" value="F:2-amino-4-hydroxy-6-hydroxymethyldihydropteridine diphosphokinase activity"/>
    <property type="evidence" value="ECO:0007669"/>
    <property type="project" value="UniProtKB-EC"/>
</dbReference>
<dbReference type="Pfam" id="PF01288">
    <property type="entry name" value="HPPK"/>
    <property type="match status" value="1"/>
</dbReference>
<dbReference type="EC" id="2.7.6.3" evidence="2"/>
<reference evidence="3" key="1">
    <citation type="journal article" date="2019" name="Int. J. Syst. Evol. Microbiol.">
        <title>The Global Catalogue of Microorganisms (GCM) 10K type strain sequencing project: providing services to taxonomists for standard genome sequencing and annotation.</title>
        <authorList>
            <consortium name="The Broad Institute Genomics Platform"/>
            <consortium name="The Broad Institute Genome Sequencing Center for Infectious Disease"/>
            <person name="Wu L."/>
            <person name="Ma J."/>
        </authorList>
    </citation>
    <scope>NUCLEOTIDE SEQUENCE [LARGE SCALE GENOMIC DNA]</scope>
    <source>
        <strain evidence="3">CGMCC 1.15399</strain>
    </source>
</reference>
<keyword evidence="3" id="KW-1185">Reference proteome</keyword>
<dbReference type="RefSeq" id="WP_219532968.1">
    <property type="nucleotide sequence ID" value="NZ_JAHKRM010000016.1"/>
</dbReference>
<keyword evidence="2" id="KW-0808">Transferase</keyword>
<gene>
    <name evidence="2" type="primary">folK</name>
    <name evidence="2" type="ORF">ACFSJ0_18615</name>
</gene>
<dbReference type="InterPro" id="IPR000550">
    <property type="entry name" value="Hppk"/>
</dbReference>
<dbReference type="CDD" id="cd00483">
    <property type="entry name" value="HPPK"/>
    <property type="match status" value="1"/>
</dbReference>
<dbReference type="NCBIfam" id="TIGR01498">
    <property type="entry name" value="folK"/>
    <property type="match status" value="1"/>
</dbReference>
<dbReference type="Proteomes" id="UP001597097">
    <property type="component" value="Unassembled WGS sequence"/>
</dbReference>
<accession>A0ABW4G8J3</accession>
<name>A0ABW4G8J3_9ACTN</name>
<evidence type="ECO:0000313" key="2">
    <source>
        <dbReference type="EMBL" id="MFD1539075.1"/>
    </source>
</evidence>
<proteinExistence type="predicted"/>
<comment type="caution">
    <text evidence="2">The sequence shown here is derived from an EMBL/GenBank/DDBJ whole genome shotgun (WGS) entry which is preliminary data.</text>
</comment>
<dbReference type="PANTHER" id="PTHR43071:SF1">
    <property type="entry name" value="2-AMINO-4-HYDROXY-6-HYDROXYMETHYLDIHYDROPTERIDINE PYROPHOSPHOKINASE"/>
    <property type="match status" value="1"/>
</dbReference>
<evidence type="ECO:0000313" key="3">
    <source>
        <dbReference type="Proteomes" id="UP001597097"/>
    </source>
</evidence>
<dbReference type="EMBL" id="JBHUCM010000016">
    <property type="protein sequence ID" value="MFD1539075.1"/>
    <property type="molecule type" value="Genomic_DNA"/>
</dbReference>
<dbReference type="PROSITE" id="PS00794">
    <property type="entry name" value="HPPK"/>
    <property type="match status" value="1"/>
</dbReference>